<name>A0ABN2XP77_9MICC</name>
<evidence type="ECO:0000313" key="2">
    <source>
        <dbReference type="Proteomes" id="UP001500166"/>
    </source>
</evidence>
<evidence type="ECO:0000313" key="1">
    <source>
        <dbReference type="EMBL" id="GAA2113831.1"/>
    </source>
</evidence>
<gene>
    <name evidence="1" type="ORF">GCM10009824_10690</name>
</gene>
<reference evidence="1 2" key="1">
    <citation type="journal article" date="2019" name="Int. J. Syst. Evol. Microbiol.">
        <title>The Global Catalogue of Microorganisms (GCM) 10K type strain sequencing project: providing services to taxonomists for standard genome sequencing and annotation.</title>
        <authorList>
            <consortium name="The Broad Institute Genomics Platform"/>
            <consortium name="The Broad Institute Genome Sequencing Center for Infectious Disease"/>
            <person name="Wu L."/>
            <person name="Ma J."/>
        </authorList>
    </citation>
    <scope>NUCLEOTIDE SEQUENCE [LARGE SCALE GENOMIC DNA]</scope>
    <source>
        <strain evidence="1 2">JCM 15914</strain>
    </source>
</reference>
<dbReference type="RefSeq" id="WP_344223983.1">
    <property type="nucleotide sequence ID" value="NZ_BAAAQA010000011.1"/>
</dbReference>
<comment type="caution">
    <text evidence="1">The sequence shown here is derived from an EMBL/GenBank/DDBJ whole genome shotgun (WGS) entry which is preliminary data.</text>
</comment>
<keyword evidence="2" id="KW-1185">Reference proteome</keyword>
<protein>
    <submittedName>
        <fullName evidence="1">Uncharacterized protein</fullName>
    </submittedName>
</protein>
<accession>A0ABN2XP77</accession>
<sequence>MESTDRVLKAVGAWLFLIVLSVAAAAVTIALVNKYQYGPETDVKAYFDALQAGDGAAALGALNAEVPDSNAALLDGDPLEAAAEKLDDVAISTVSSSSDQAVVRADYTLDGQEHSSEFTLHPADTQWGFFTVWDFDRSTLPTMHVTMPGSTAVDINGESVALTDSARDFAVFYPGIYTGSYSSPMVAAEPEQTLVTDPADETTLQLEATPSDELKTQVREQTKSYLDECAEQDSLYPAGCPFYYEFSGRVQDNVKWTITEYPKPEVRLGGPNADRWALMDSPGKAKIEFTSVDLFDGKTSKVSEEVPFTFKAHLDVTEDEATVTSKH</sequence>
<dbReference type="EMBL" id="BAAAQA010000011">
    <property type="protein sequence ID" value="GAA2113831.1"/>
    <property type="molecule type" value="Genomic_DNA"/>
</dbReference>
<organism evidence="1 2">
    <name type="scientific">Kocuria atrinae</name>
    <dbReference type="NCBI Taxonomy" id="592377"/>
    <lineage>
        <taxon>Bacteria</taxon>
        <taxon>Bacillati</taxon>
        <taxon>Actinomycetota</taxon>
        <taxon>Actinomycetes</taxon>
        <taxon>Micrococcales</taxon>
        <taxon>Micrococcaceae</taxon>
        <taxon>Kocuria</taxon>
    </lineage>
</organism>
<proteinExistence type="predicted"/>
<dbReference type="Proteomes" id="UP001500166">
    <property type="component" value="Unassembled WGS sequence"/>
</dbReference>